<organism evidence="10 11">
    <name type="scientific">Rhizopus oryzae</name>
    <name type="common">Mucormycosis agent</name>
    <name type="synonym">Rhizopus arrhizus var. delemar</name>
    <dbReference type="NCBI Taxonomy" id="64495"/>
    <lineage>
        <taxon>Eukaryota</taxon>
        <taxon>Fungi</taxon>
        <taxon>Fungi incertae sedis</taxon>
        <taxon>Mucoromycota</taxon>
        <taxon>Mucoromycotina</taxon>
        <taxon>Mucoromycetes</taxon>
        <taxon>Mucorales</taxon>
        <taxon>Mucorineae</taxon>
        <taxon>Rhizopodaceae</taxon>
        <taxon>Rhizopus</taxon>
    </lineage>
</organism>
<dbReference type="GO" id="GO:0005634">
    <property type="term" value="C:nucleus"/>
    <property type="evidence" value="ECO:0007669"/>
    <property type="project" value="UniProtKB-SubCell"/>
</dbReference>
<feature type="region of interest" description="Disordered" evidence="8">
    <location>
        <begin position="547"/>
        <end position="568"/>
    </location>
</feature>
<dbReference type="InterPro" id="IPR007219">
    <property type="entry name" value="XnlR_reg_dom"/>
</dbReference>
<keyword evidence="4" id="KW-0805">Transcription regulation</keyword>
<keyword evidence="2" id="KW-0479">Metal-binding</keyword>
<evidence type="ECO:0000256" key="6">
    <source>
        <dbReference type="ARBA" id="ARBA00023163"/>
    </source>
</evidence>
<reference evidence="10" key="1">
    <citation type="journal article" date="2020" name="Microb. Genom.">
        <title>Genetic diversity of clinical and environmental Mucorales isolates obtained from an investigation of mucormycosis cases among solid organ transplant recipients.</title>
        <authorList>
            <person name="Nguyen M.H."/>
            <person name="Kaul D."/>
            <person name="Muto C."/>
            <person name="Cheng S.J."/>
            <person name="Richter R.A."/>
            <person name="Bruno V.M."/>
            <person name="Liu G."/>
            <person name="Beyhan S."/>
            <person name="Sundermann A.J."/>
            <person name="Mounaud S."/>
            <person name="Pasculle A.W."/>
            <person name="Nierman W.C."/>
            <person name="Driscoll E."/>
            <person name="Cumbie R."/>
            <person name="Clancy C.J."/>
            <person name="Dupont C.L."/>
        </authorList>
    </citation>
    <scope>NUCLEOTIDE SEQUENCE</scope>
    <source>
        <strain evidence="10">GL16</strain>
    </source>
</reference>
<feature type="compositionally biased region" description="Low complexity" evidence="8">
    <location>
        <begin position="67"/>
        <end position="81"/>
    </location>
</feature>
<dbReference type="PANTHER" id="PTHR31313">
    <property type="entry name" value="TY1 ENHANCER ACTIVATOR"/>
    <property type="match status" value="1"/>
</dbReference>
<dbReference type="InterPro" id="IPR036864">
    <property type="entry name" value="Zn2-C6_fun-type_DNA-bd_sf"/>
</dbReference>
<evidence type="ECO:0000256" key="5">
    <source>
        <dbReference type="ARBA" id="ARBA00023125"/>
    </source>
</evidence>
<evidence type="ECO:0000256" key="3">
    <source>
        <dbReference type="ARBA" id="ARBA00022833"/>
    </source>
</evidence>
<keyword evidence="3" id="KW-0862">Zinc</keyword>
<protein>
    <recommendedName>
        <fullName evidence="9">Zn(2)-C6 fungal-type domain-containing protein</fullName>
    </recommendedName>
</protein>
<feature type="domain" description="Zn(2)-C6 fungal-type" evidence="9">
    <location>
        <begin position="18"/>
        <end position="47"/>
    </location>
</feature>
<dbReference type="GO" id="GO:0006351">
    <property type="term" value="P:DNA-templated transcription"/>
    <property type="evidence" value="ECO:0007669"/>
    <property type="project" value="InterPro"/>
</dbReference>
<proteinExistence type="predicted"/>
<feature type="compositionally biased region" description="Basic and acidic residues" evidence="8">
    <location>
        <begin position="554"/>
        <end position="563"/>
    </location>
</feature>
<dbReference type="Pfam" id="PF00172">
    <property type="entry name" value="Zn_clus"/>
    <property type="match status" value="1"/>
</dbReference>
<dbReference type="PANTHER" id="PTHR31313:SF81">
    <property type="entry name" value="TY1 ENHANCER ACTIVATOR"/>
    <property type="match status" value="1"/>
</dbReference>
<dbReference type="SMART" id="SM00066">
    <property type="entry name" value="GAL4"/>
    <property type="match status" value="1"/>
</dbReference>
<feature type="region of interest" description="Disordered" evidence="8">
    <location>
        <begin position="54"/>
        <end position="81"/>
    </location>
</feature>
<dbReference type="GO" id="GO:0003677">
    <property type="term" value="F:DNA binding"/>
    <property type="evidence" value="ECO:0007669"/>
    <property type="project" value="UniProtKB-KW"/>
</dbReference>
<dbReference type="Pfam" id="PF04082">
    <property type="entry name" value="Fungal_trans"/>
    <property type="match status" value="1"/>
</dbReference>
<dbReference type="CDD" id="cd12148">
    <property type="entry name" value="fungal_TF_MHR"/>
    <property type="match status" value="1"/>
</dbReference>
<dbReference type="OrthoDB" id="2406834at2759"/>
<dbReference type="PROSITE" id="PS50048">
    <property type="entry name" value="ZN2_CY6_FUNGAL_2"/>
    <property type="match status" value="1"/>
</dbReference>
<evidence type="ECO:0000256" key="2">
    <source>
        <dbReference type="ARBA" id="ARBA00022723"/>
    </source>
</evidence>
<comment type="caution">
    <text evidence="10">The sequence shown here is derived from an EMBL/GenBank/DDBJ whole genome shotgun (WGS) entry which is preliminary data.</text>
</comment>
<keyword evidence="5" id="KW-0238">DNA-binding</keyword>
<dbReference type="SUPFAM" id="SSF57701">
    <property type="entry name" value="Zn2/Cys6 DNA-binding domain"/>
    <property type="match status" value="1"/>
</dbReference>
<dbReference type="PROSITE" id="PS00463">
    <property type="entry name" value="ZN2_CY6_FUNGAL_1"/>
    <property type="match status" value="1"/>
</dbReference>
<dbReference type="Proteomes" id="UP000717996">
    <property type="component" value="Unassembled WGS sequence"/>
</dbReference>
<dbReference type="Gene3D" id="4.10.240.10">
    <property type="entry name" value="Zn(2)-C6 fungal-type DNA-binding domain"/>
    <property type="match status" value="1"/>
</dbReference>
<gene>
    <name evidence="10" type="ORF">G6F51_001085</name>
</gene>
<evidence type="ECO:0000256" key="8">
    <source>
        <dbReference type="SAM" id="MobiDB-lite"/>
    </source>
</evidence>
<comment type="subcellular location">
    <subcellularLocation>
        <location evidence="1">Nucleus</location>
    </subcellularLocation>
</comment>
<keyword evidence="6" id="KW-0804">Transcription</keyword>
<sequence>MGKSNQELKYKRLKVGHACYVCRSKKIKCDGLRPCMQCKARGRNCISSKTESLSKDSSETSKDHLENNNNNSSCCSSSSCSESDDDSILFSRPRKSFVNNSESTLPFCESWTSHVVTSIATSVKEKKELPAEVCSKFPMFGNFVRWTAEPPLPTHYSHPIEMPAADVQMHMIDLFFQTYYATMPLIPKALFYEQLHVKGPLITPLLLNAIYCTVSGFTTQTDVPKPSVFFNRAKKLVDDFLDTPRVSTVIALCLLSLYEPSPTRGKTSAGTQHCRAWIYGGMAFRMCLELGLNIDNPETRKMLGPQDIELRRRAFWTCYVFDKLQSREWERTWILPSSLANVSLPTALSTDDANERQILAAFAQTIKLLVIAEEGLQIRSLFAINGRNDTTVVHNQLELHYSRILNWKQELLNDTTFDSYRLLKNTATEPYLVYNHLIYYFMLIETLILLPQTAERISKQRGYAAELIKHADIICHQPSKTVPYEMIAHTVGTALRAHQDDDSKKTLMPSELIGKCLKIFSTIQQRASIPKFSEIVRHVHSLYQHARKTQQTDLAEKRSKGPEQDQMDPIYSFSPSLEEKGQQENLAQHSIENDFLSTKEYSCHTNNNGLRVQTEMQYQKQPWQDMVDKHEITTPSTPEDPLQQFSNSPVTDPIELTWSLPYLSQSAFSPDVNTLTCQEQPYLTQFSNLSPSSYLASPYAHPTPYMNESYHYLDTEYIDHFSTLSSIPTTAQQLYYIN</sequence>
<dbReference type="EMBL" id="JAANIT010000075">
    <property type="protein sequence ID" value="KAG1552645.1"/>
    <property type="molecule type" value="Genomic_DNA"/>
</dbReference>
<dbReference type="AlphaFoldDB" id="A0A9P6YMR1"/>
<keyword evidence="7" id="KW-0539">Nucleus</keyword>
<dbReference type="InterPro" id="IPR051615">
    <property type="entry name" value="Transcr_Regulatory_Elem"/>
</dbReference>
<dbReference type="SMART" id="SM00906">
    <property type="entry name" value="Fungal_trans"/>
    <property type="match status" value="1"/>
</dbReference>
<evidence type="ECO:0000313" key="11">
    <source>
        <dbReference type="Proteomes" id="UP000717996"/>
    </source>
</evidence>
<accession>A0A9P6YMR1</accession>
<evidence type="ECO:0000313" key="10">
    <source>
        <dbReference type="EMBL" id="KAG1552645.1"/>
    </source>
</evidence>
<evidence type="ECO:0000259" key="9">
    <source>
        <dbReference type="PROSITE" id="PS50048"/>
    </source>
</evidence>
<evidence type="ECO:0000256" key="7">
    <source>
        <dbReference type="ARBA" id="ARBA00023242"/>
    </source>
</evidence>
<name>A0A9P6YMR1_RHIOR</name>
<evidence type="ECO:0000256" key="1">
    <source>
        <dbReference type="ARBA" id="ARBA00004123"/>
    </source>
</evidence>
<dbReference type="InterPro" id="IPR001138">
    <property type="entry name" value="Zn2Cys6_DnaBD"/>
</dbReference>
<evidence type="ECO:0000256" key="4">
    <source>
        <dbReference type="ARBA" id="ARBA00023015"/>
    </source>
</evidence>
<dbReference type="GO" id="GO:0008270">
    <property type="term" value="F:zinc ion binding"/>
    <property type="evidence" value="ECO:0007669"/>
    <property type="project" value="InterPro"/>
</dbReference>
<dbReference type="GO" id="GO:0000981">
    <property type="term" value="F:DNA-binding transcription factor activity, RNA polymerase II-specific"/>
    <property type="evidence" value="ECO:0007669"/>
    <property type="project" value="InterPro"/>
</dbReference>
<dbReference type="CDD" id="cd00067">
    <property type="entry name" value="GAL4"/>
    <property type="match status" value="1"/>
</dbReference>
<feature type="compositionally biased region" description="Basic and acidic residues" evidence="8">
    <location>
        <begin position="54"/>
        <end position="66"/>
    </location>
</feature>